<feature type="signal peptide" evidence="1">
    <location>
        <begin position="1"/>
        <end position="29"/>
    </location>
</feature>
<dbReference type="STRING" id="349521.HCH_02604"/>
<dbReference type="AlphaFoldDB" id="Q2SIX8"/>
<sequence>MSRQSQPKNVFISLALVASVWAVSPAAQAETEVITVDGATLRGNQEQPQVLYIVPWRKPRKLAGLGDSAASLINDEVLKPIDREEFVRQVDYYELFKDDASAPSETPK</sequence>
<reference evidence="2 3" key="1">
    <citation type="journal article" date="2005" name="Nucleic Acids Res.">
        <title>Genomic blueprint of Hahella chejuensis, a marine microbe producing an algicidal agent.</title>
        <authorList>
            <person name="Jeong H."/>
            <person name="Yim J.H."/>
            <person name="Lee C."/>
            <person name="Choi S.-H."/>
            <person name="Park Y.K."/>
            <person name="Yoon S.H."/>
            <person name="Hur C.-G."/>
            <person name="Kang H.-Y."/>
            <person name="Kim D."/>
            <person name="Lee H.H."/>
            <person name="Park K.H."/>
            <person name="Park S.-H."/>
            <person name="Park H.-S."/>
            <person name="Lee H.K."/>
            <person name="Oh T.K."/>
            <person name="Kim J.F."/>
        </authorList>
    </citation>
    <scope>NUCLEOTIDE SEQUENCE [LARGE SCALE GENOMIC DNA]</scope>
    <source>
        <strain evidence="2 3">KCTC 2396</strain>
    </source>
</reference>
<dbReference type="EMBL" id="CP000155">
    <property type="protein sequence ID" value="ABC29396.1"/>
    <property type="molecule type" value="Genomic_DNA"/>
</dbReference>
<dbReference type="Proteomes" id="UP000000238">
    <property type="component" value="Chromosome"/>
</dbReference>
<protein>
    <submittedName>
        <fullName evidence="2">Uncharacterized protein</fullName>
    </submittedName>
</protein>
<gene>
    <name evidence="2" type="ordered locus">HCH_02604</name>
</gene>
<dbReference type="RefSeq" id="WP_011396465.1">
    <property type="nucleotide sequence ID" value="NC_007645.1"/>
</dbReference>
<dbReference type="HOGENOM" id="CLU_174692_0_0_6"/>
<keyword evidence="1" id="KW-0732">Signal</keyword>
<evidence type="ECO:0000313" key="2">
    <source>
        <dbReference type="EMBL" id="ABC29396.1"/>
    </source>
</evidence>
<accession>Q2SIX8</accession>
<proteinExistence type="predicted"/>
<evidence type="ECO:0000256" key="1">
    <source>
        <dbReference type="SAM" id="SignalP"/>
    </source>
</evidence>
<name>Q2SIX8_HAHCH</name>
<dbReference type="KEGG" id="hch:HCH_02604"/>
<feature type="chain" id="PRO_5004215491" evidence="1">
    <location>
        <begin position="30"/>
        <end position="108"/>
    </location>
</feature>
<organism evidence="2 3">
    <name type="scientific">Hahella chejuensis (strain KCTC 2396)</name>
    <dbReference type="NCBI Taxonomy" id="349521"/>
    <lineage>
        <taxon>Bacteria</taxon>
        <taxon>Pseudomonadati</taxon>
        <taxon>Pseudomonadota</taxon>
        <taxon>Gammaproteobacteria</taxon>
        <taxon>Oceanospirillales</taxon>
        <taxon>Hahellaceae</taxon>
        <taxon>Hahella</taxon>
    </lineage>
</organism>
<evidence type="ECO:0000313" key="3">
    <source>
        <dbReference type="Proteomes" id="UP000000238"/>
    </source>
</evidence>
<keyword evidence="3" id="KW-1185">Reference proteome</keyword>
<dbReference type="OrthoDB" id="5397661at2"/>